<dbReference type="eggNOG" id="COG1764">
    <property type="taxonomic scope" value="Bacteria"/>
</dbReference>
<organism evidence="2 3">
    <name type="scientific">Amycolatopsis japonica</name>
    <dbReference type="NCBI Taxonomy" id="208439"/>
    <lineage>
        <taxon>Bacteria</taxon>
        <taxon>Bacillati</taxon>
        <taxon>Actinomycetota</taxon>
        <taxon>Actinomycetes</taxon>
        <taxon>Pseudonocardiales</taxon>
        <taxon>Pseudonocardiaceae</taxon>
        <taxon>Amycolatopsis</taxon>
        <taxon>Amycolatopsis japonica group</taxon>
    </lineage>
</organism>
<dbReference type="NCBIfam" id="TIGR03561">
    <property type="entry name" value="organ_hyd_perox"/>
    <property type="match status" value="1"/>
</dbReference>
<dbReference type="PANTHER" id="PTHR33797">
    <property type="entry name" value="ORGANIC HYDROPEROXIDE RESISTANCE PROTEIN-LIKE"/>
    <property type="match status" value="1"/>
</dbReference>
<evidence type="ECO:0000256" key="1">
    <source>
        <dbReference type="ARBA" id="ARBA00007378"/>
    </source>
</evidence>
<dbReference type="PANTHER" id="PTHR33797:SF2">
    <property type="entry name" value="ORGANIC HYDROPEROXIDE RESISTANCE PROTEIN-LIKE"/>
    <property type="match status" value="1"/>
</dbReference>
<dbReference type="InterPro" id="IPR015946">
    <property type="entry name" value="KH_dom-like_a/b"/>
</dbReference>
<gene>
    <name evidence="2" type="ORF">AJAP_21645</name>
</gene>
<dbReference type="Gene3D" id="3.30.300.20">
    <property type="match status" value="1"/>
</dbReference>
<dbReference type="STRING" id="208439.AJAP_21645"/>
<sequence>MTYRNDVIRRSPRSVPDSYGCGMSETTYTAVATSTAEGRNGGRATSDDGVLDVGLAVPKAFGGSGDGTNPEQLFAAGWASCFVGAVRRVAGVKKVKLEDLAVVAEVTLHHDTDAGEFHLSATLHLEATGIDQATADELVQGAHQVCPYSKATRGNVEVTLDATVA</sequence>
<comment type="similarity">
    <text evidence="1">Belongs to the OsmC/Ohr family.</text>
</comment>
<dbReference type="SUPFAM" id="SSF82784">
    <property type="entry name" value="OsmC-like"/>
    <property type="match status" value="1"/>
</dbReference>
<dbReference type="Proteomes" id="UP000028492">
    <property type="component" value="Chromosome"/>
</dbReference>
<dbReference type="HOGENOM" id="CLU_106355_0_0_11"/>
<evidence type="ECO:0000313" key="2">
    <source>
        <dbReference type="EMBL" id="AIG77187.1"/>
    </source>
</evidence>
<protein>
    <submittedName>
        <fullName evidence="2">OsmC-like protein</fullName>
    </submittedName>
</protein>
<name>A0A075USN3_9PSEU</name>
<dbReference type="EMBL" id="CP008953">
    <property type="protein sequence ID" value="AIG77187.1"/>
    <property type="molecule type" value="Genomic_DNA"/>
</dbReference>
<dbReference type="Gene3D" id="2.20.25.10">
    <property type="match status" value="1"/>
</dbReference>
<accession>A0A075USN3</accession>
<dbReference type="InterPro" id="IPR019953">
    <property type="entry name" value="OHR"/>
</dbReference>
<evidence type="ECO:0000313" key="3">
    <source>
        <dbReference type="Proteomes" id="UP000028492"/>
    </source>
</evidence>
<reference evidence="2 3" key="1">
    <citation type="journal article" date="2014" name="J. Biotechnol.">
        <title>Complete genome sequence of the actinobacterium Amycolatopsis japonica MG417-CF17(T) (=DSM 44213T) producing (S,S)-N,N'-ethylenediaminedisuccinic acid.</title>
        <authorList>
            <person name="Stegmann E."/>
            <person name="Albersmeier A."/>
            <person name="Spohn M."/>
            <person name="Gert H."/>
            <person name="Weber T."/>
            <person name="Wohlleben W."/>
            <person name="Kalinowski J."/>
            <person name="Ruckert C."/>
        </authorList>
    </citation>
    <scope>NUCLEOTIDE SEQUENCE [LARGE SCALE GENOMIC DNA]</scope>
    <source>
        <strain evidence="3">MG417-CF17 (DSM 44213)</strain>
    </source>
</reference>
<dbReference type="Pfam" id="PF02566">
    <property type="entry name" value="OsmC"/>
    <property type="match status" value="1"/>
</dbReference>
<dbReference type="KEGG" id="aja:AJAP_21645"/>
<dbReference type="InterPro" id="IPR036102">
    <property type="entry name" value="OsmC/Ohrsf"/>
</dbReference>
<proteinExistence type="inferred from homology"/>
<dbReference type="AlphaFoldDB" id="A0A075USN3"/>
<dbReference type="GO" id="GO:0006979">
    <property type="term" value="P:response to oxidative stress"/>
    <property type="evidence" value="ECO:0007669"/>
    <property type="project" value="InterPro"/>
</dbReference>
<dbReference type="InterPro" id="IPR003718">
    <property type="entry name" value="OsmC/Ohr_fam"/>
</dbReference>
<keyword evidence="3" id="KW-1185">Reference proteome</keyword>